<dbReference type="GO" id="GO:0005576">
    <property type="term" value="C:extracellular region"/>
    <property type="evidence" value="ECO:0007669"/>
    <property type="project" value="UniProtKB-SubCell"/>
</dbReference>
<dbReference type="SMART" id="SM00643">
    <property type="entry name" value="C345C"/>
    <property type="match status" value="1"/>
</dbReference>
<feature type="domain" description="NTR" evidence="4">
    <location>
        <begin position="249"/>
        <end position="391"/>
    </location>
</feature>
<dbReference type="PANTHER" id="PTHR11412">
    <property type="entry name" value="MACROGLOBULIN / COMPLEMENT"/>
    <property type="match status" value="1"/>
</dbReference>
<sequence length="393" mass="45251">MVFQAVAEYYKQVKTLQDAELDVAVAISGRTKTNRWVFKRETPLLSRSDKVQLKQEFNVTAKGTGVGSLKVTTLYYARPIERESDCKLFNLSVSMKRLRQVTYQGAKESYELTIETFYKNPKEKRDATMSVLDIGLLTGFVVDELDLAELTTGKERYIQKFEMDKQLSERGSLILYLDKVSHEEVDRFVFRVHKITEVAMLQPASVSVYEYYAPGERCVKYYHPLKKDGTLDRLCSSQDGLCQCAEENCSIQKKEKIDEQERSDKACEVGMDYVYKVKLQSSKKTPYSDFYDMKIEQVLKEGSETGVEGQVRSFMGHSNCRESFGFEDGKSYLIMGRSADLPKIDKRLQYILGEQTWIEYWPTSEEGQTSEFEDQYLGIQDLTQKLTNFGCTT</sequence>
<evidence type="ECO:0000256" key="3">
    <source>
        <dbReference type="ARBA" id="ARBA00023157"/>
    </source>
</evidence>
<evidence type="ECO:0000256" key="2">
    <source>
        <dbReference type="ARBA" id="ARBA00022525"/>
    </source>
</evidence>
<dbReference type="Pfam" id="PF21308">
    <property type="entry name" value="C3_CUB2"/>
    <property type="match status" value="1"/>
</dbReference>
<dbReference type="InterPro" id="IPR018933">
    <property type="entry name" value="Netrin_module_non-TIMP"/>
</dbReference>
<dbReference type="PROSITE" id="PS50189">
    <property type="entry name" value="NTR"/>
    <property type="match status" value="1"/>
</dbReference>
<dbReference type="InterPro" id="IPR001134">
    <property type="entry name" value="Netrin_domain"/>
</dbReference>
<evidence type="ECO:0000313" key="6">
    <source>
        <dbReference type="Proteomes" id="UP000694621"/>
    </source>
</evidence>
<dbReference type="InterPro" id="IPR050473">
    <property type="entry name" value="A2M/Complement_sys"/>
</dbReference>
<keyword evidence="2" id="KW-0964">Secreted</keyword>
<comment type="subcellular location">
    <subcellularLocation>
        <location evidence="1">Secreted</location>
    </subcellularLocation>
</comment>
<evidence type="ECO:0000256" key="1">
    <source>
        <dbReference type="ARBA" id="ARBA00004613"/>
    </source>
</evidence>
<dbReference type="Gene3D" id="2.60.120.1540">
    <property type="match status" value="1"/>
</dbReference>
<dbReference type="Gene3D" id="2.40.50.120">
    <property type="match status" value="1"/>
</dbReference>
<dbReference type="Gene3D" id="2.60.40.690">
    <property type="entry name" value="Alpha-macroglobulin, receptor-binding domain"/>
    <property type="match status" value="1"/>
</dbReference>
<dbReference type="InterPro" id="IPR048848">
    <property type="entry name" value="C3_CUB2"/>
</dbReference>
<evidence type="ECO:0000259" key="4">
    <source>
        <dbReference type="PROSITE" id="PS50189"/>
    </source>
</evidence>
<dbReference type="FunFam" id="2.40.50.120:FF:000013">
    <property type="entry name" value="Complement C3"/>
    <property type="match status" value="1"/>
</dbReference>
<dbReference type="SMART" id="SM01361">
    <property type="entry name" value="A2M_recep"/>
    <property type="match status" value="1"/>
</dbReference>
<dbReference type="SUPFAM" id="SSF49410">
    <property type="entry name" value="Alpha-macroglobulin receptor domain"/>
    <property type="match status" value="1"/>
</dbReference>
<evidence type="ECO:0000313" key="5">
    <source>
        <dbReference type="Ensembl" id="ENSAMXP00005024491.1"/>
    </source>
</evidence>
<dbReference type="Ensembl" id="ENSAMXT00005027020.1">
    <property type="protein sequence ID" value="ENSAMXP00005024491.1"/>
    <property type="gene ID" value="ENSAMXG00005012482.1"/>
</dbReference>
<dbReference type="Proteomes" id="UP000694621">
    <property type="component" value="Unplaced"/>
</dbReference>
<dbReference type="AlphaFoldDB" id="A0A8B9JPJ0"/>
<dbReference type="InterPro" id="IPR009048">
    <property type="entry name" value="A-macroglobulin_rcpt-bd"/>
</dbReference>
<name>A0A8B9JPJ0_ASTMX</name>
<keyword evidence="3" id="KW-1015">Disulfide bond</keyword>
<dbReference type="Pfam" id="PF07677">
    <property type="entry name" value="A2M_recep"/>
    <property type="match status" value="1"/>
</dbReference>
<protein>
    <recommendedName>
        <fullName evidence="4">NTR domain-containing protein</fullName>
    </recommendedName>
</protein>
<proteinExistence type="predicted"/>
<dbReference type="Pfam" id="PF01759">
    <property type="entry name" value="NTR"/>
    <property type="match status" value="1"/>
</dbReference>
<organism evidence="5 6">
    <name type="scientific">Astyanax mexicanus</name>
    <name type="common">Blind cave fish</name>
    <name type="synonym">Astyanax fasciatus mexicanus</name>
    <dbReference type="NCBI Taxonomy" id="7994"/>
    <lineage>
        <taxon>Eukaryota</taxon>
        <taxon>Metazoa</taxon>
        <taxon>Chordata</taxon>
        <taxon>Craniata</taxon>
        <taxon>Vertebrata</taxon>
        <taxon>Euteleostomi</taxon>
        <taxon>Actinopterygii</taxon>
        <taxon>Neopterygii</taxon>
        <taxon>Teleostei</taxon>
        <taxon>Ostariophysi</taxon>
        <taxon>Characiformes</taxon>
        <taxon>Characoidei</taxon>
        <taxon>Acestrorhamphidae</taxon>
        <taxon>Acestrorhamphinae</taxon>
        <taxon>Astyanax</taxon>
    </lineage>
</organism>
<dbReference type="PANTHER" id="PTHR11412:SF81">
    <property type="entry name" value="COMPLEMENT C3"/>
    <property type="match status" value="1"/>
</dbReference>
<accession>A0A8B9JPJ0</accession>
<reference evidence="5" key="1">
    <citation type="submission" date="2025-08" db="UniProtKB">
        <authorList>
            <consortium name="Ensembl"/>
        </authorList>
    </citation>
    <scope>IDENTIFICATION</scope>
</reference>
<dbReference type="InterPro" id="IPR008993">
    <property type="entry name" value="TIMP-like_OB-fold"/>
</dbReference>
<dbReference type="SUPFAM" id="SSF50242">
    <property type="entry name" value="TIMP-like"/>
    <property type="match status" value="1"/>
</dbReference>
<dbReference type="OMA" id="HTWIEYW"/>
<dbReference type="InterPro" id="IPR036595">
    <property type="entry name" value="A-macroglobulin_rcpt-bd_sf"/>
</dbReference>